<comment type="similarity">
    <text evidence="1">Belongs to the 'phage' integrase family.</text>
</comment>
<dbReference type="PROSITE" id="PS51898">
    <property type="entry name" value="TYR_RECOMBINASE"/>
    <property type="match status" value="1"/>
</dbReference>
<dbReference type="OrthoDB" id="8912821at2"/>
<protein>
    <recommendedName>
        <fullName evidence="5">Tyr recombinase domain-containing protein</fullName>
    </recommendedName>
</protein>
<feature type="domain" description="Tyr recombinase" evidence="5">
    <location>
        <begin position="1"/>
        <end position="191"/>
    </location>
</feature>
<dbReference type="RefSeq" id="WP_085359600.1">
    <property type="nucleotide sequence ID" value="NZ_MTAB01000015.1"/>
</dbReference>
<gene>
    <name evidence="6" type="ORF">BV912_07570</name>
</gene>
<dbReference type="PANTHER" id="PTHR30349">
    <property type="entry name" value="PHAGE INTEGRASE-RELATED"/>
    <property type="match status" value="1"/>
</dbReference>
<dbReference type="PANTHER" id="PTHR30349:SF41">
    <property type="entry name" value="INTEGRASE_RECOMBINASE PROTEIN MJ0367-RELATED"/>
    <property type="match status" value="1"/>
</dbReference>
<dbReference type="AlphaFoldDB" id="A0A1X3DHC8"/>
<evidence type="ECO:0000313" key="6">
    <source>
        <dbReference type="EMBL" id="OSI20420.1"/>
    </source>
</evidence>
<name>A0A1X3DHC8_9NEIS</name>
<dbReference type="Pfam" id="PF00589">
    <property type="entry name" value="Phage_integrase"/>
    <property type="match status" value="1"/>
</dbReference>
<dbReference type="InterPro" id="IPR013762">
    <property type="entry name" value="Integrase-like_cat_sf"/>
</dbReference>
<dbReference type="Gene3D" id="1.10.443.10">
    <property type="entry name" value="Intergrase catalytic core"/>
    <property type="match status" value="1"/>
</dbReference>
<evidence type="ECO:0000256" key="2">
    <source>
        <dbReference type="ARBA" id="ARBA00022908"/>
    </source>
</evidence>
<organism evidence="6 7">
    <name type="scientific">Neisseria dumasiana</name>
    <dbReference type="NCBI Taxonomy" id="1931275"/>
    <lineage>
        <taxon>Bacteria</taxon>
        <taxon>Pseudomonadati</taxon>
        <taxon>Pseudomonadota</taxon>
        <taxon>Betaproteobacteria</taxon>
        <taxon>Neisseriales</taxon>
        <taxon>Neisseriaceae</taxon>
        <taxon>Neisseria</taxon>
    </lineage>
</organism>
<keyword evidence="3" id="KW-0238">DNA-binding</keyword>
<evidence type="ECO:0000256" key="4">
    <source>
        <dbReference type="ARBA" id="ARBA00023172"/>
    </source>
</evidence>
<dbReference type="SUPFAM" id="SSF56349">
    <property type="entry name" value="DNA breaking-rejoining enzymes"/>
    <property type="match status" value="1"/>
</dbReference>
<sequence length="215" mass="24282">MNHYLTEQEQKKLLATVKQFADEKAERDYHIISALIASGCRIGEFLKITVGDAMAALETGYLYIPAENRKGGKRDHSVYLTKSLRLALTYLIDIRGSYTADHYLVAGRTDETPMSCRNMQLRVKEWAEMAGLGHLKVTPHFFRHTHAMNIIRSSTAKEPLRIVKAALGHRNINTTAIYTAASREEIEAALDEADTTKTRITKAQLRRAHISRTVQ</sequence>
<dbReference type="Proteomes" id="UP000193303">
    <property type="component" value="Unassembled WGS sequence"/>
</dbReference>
<comment type="caution">
    <text evidence="6">The sequence shown here is derived from an EMBL/GenBank/DDBJ whole genome shotgun (WGS) entry which is preliminary data.</text>
</comment>
<dbReference type="InterPro" id="IPR002104">
    <property type="entry name" value="Integrase_catalytic"/>
</dbReference>
<dbReference type="InterPro" id="IPR011010">
    <property type="entry name" value="DNA_brk_join_enz"/>
</dbReference>
<accession>A0A1X3DHC8</accession>
<dbReference type="EMBL" id="MTAB01000015">
    <property type="protein sequence ID" value="OSI20420.1"/>
    <property type="molecule type" value="Genomic_DNA"/>
</dbReference>
<evidence type="ECO:0000256" key="1">
    <source>
        <dbReference type="ARBA" id="ARBA00008857"/>
    </source>
</evidence>
<evidence type="ECO:0000256" key="3">
    <source>
        <dbReference type="ARBA" id="ARBA00023125"/>
    </source>
</evidence>
<dbReference type="GO" id="GO:0015074">
    <property type="term" value="P:DNA integration"/>
    <property type="evidence" value="ECO:0007669"/>
    <property type="project" value="UniProtKB-KW"/>
</dbReference>
<dbReference type="InterPro" id="IPR050090">
    <property type="entry name" value="Tyrosine_recombinase_XerCD"/>
</dbReference>
<evidence type="ECO:0000313" key="7">
    <source>
        <dbReference type="Proteomes" id="UP000193303"/>
    </source>
</evidence>
<proteinExistence type="inferred from homology"/>
<evidence type="ECO:0000259" key="5">
    <source>
        <dbReference type="PROSITE" id="PS51898"/>
    </source>
</evidence>
<keyword evidence="2" id="KW-0229">DNA integration</keyword>
<keyword evidence="4" id="KW-0233">DNA recombination</keyword>
<dbReference type="GO" id="GO:0006310">
    <property type="term" value="P:DNA recombination"/>
    <property type="evidence" value="ECO:0007669"/>
    <property type="project" value="UniProtKB-KW"/>
</dbReference>
<dbReference type="GO" id="GO:0003677">
    <property type="term" value="F:DNA binding"/>
    <property type="evidence" value="ECO:0007669"/>
    <property type="project" value="UniProtKB-KW"/>
</dbReference>
<reference evidence="7" key="1">
    <citation type="submission" date="2017-01" db="EMBL/GenBank/DDBJ databases">
        <authorList>
            <person name="Mah S.A."/>
            <person name="Swanson W.J."/>
            <person name="Moy G.W."/>
            <person name="Vacquier V.D."/>
        </authorList>
    </citation>
    <scope>NUCLEOTIDE SEQUENCE [LARGE SCALE GENOMIC DNA]</scope>
    <source>
        <strain evidence="7">124861</strain>
    </source>
</reference>